<dbReference type="InterPro" id="IPR001054">
    <property type="entry name" value="A/G_cyclase"/>
</dbReference>
<evidence type="ECO:0000313" key="4">
    <source>
        <dbReference type="EMBL" id="TWT89298.1"/>
    </source>
</evidence>
<name>A0A5C5ZQG3_9BACT</name>
<dbReference type="SUPFAM" id="SSF55073">
    <property type="entry name" value="Nucleotide cyclase"/>
    <property type="match status" value="1"/>
</dbReference>
<dbReference type="PROSITE" id="PS50835">
    <property type="entry name" value="IG_LIKE"/>
    <property type="match status" value="1"/>
</dbReference>
<proteinExistence type="predicted"/>
<dbReference type="InterPro" id="IPR050697">
    <property type="entry name" value="Adenylyl/Guanylyl_Cyclase_3/4"/>
</dbReference>
<reference evidence="4 5" key="1">
    <citation type="submission" date="2019-02" db="EMBL/GenBank/DDBJ databases">
        <title>Deep-cultivation of Planctomycetes and their phenomic and genomic characterization uncovers novel biology.</title>
        <authorList>
            <person name="Wiegand S."/>
            <person name="Jogler M."/>
            <person name="Boedeker C."/>
            <person name="Pinto D."/>
            <person name="Vollmers J."/>
            <person name="Rivas-Marin E."/>
            <person name="Kohn T."/>
            <person name="Peeters S.H."/>
            <person name="Heuer A."/>
            <person name="Rast P."/>
            <person name="Oberbeckmann S."/>
            <person name="Bunk B."/>
            <person name="Jeske O."/>
            <person name="Meyerdierks A."/>
            <person name="Storesund J.E."/>
            <person name="Kallscheuer N."/>
            <person name="Luecker S."/>
            <person name="Lage O.M."/>
            <person name="Pohl T."/>
            <person name="Merkel B.J."/>
            <person name="Hornburger P."/>
            <person name="Mueller R.-W."/>
            <person name="Bruemmer F."/>
            <person name="Labrenz M."/>
            <person name="Spormann A.M."/>
            <person name="Op Den Camp H."/>
            <person name="Overmann J."/>
            <person name="Amann R."/>
            <person name="Jetten M.S.M."/>
            <person name="Mascher T."/>
            <person name="Medema M.H."/>
            <person name="Devos D.P."/>
            <person name="Kaster A.-K."/>
            <person name="Ovreas L."/>
            <person name="Rohde M."/>
            <person name="Galperin M.Y."/>
            <person name="Jogler C."/>
        </authorList>
    </citation>
    <scope>NUCLEOTIDE SEQUENCE [LARGE SCALE GENOMIC DNA]</scope>
    <source>
        <strain evidence="4 5">Pla100</strain>
    </source>
</reference>
<protein>
    <submittedName>
        <fullName evidence="4">Adenylate cyclase 1</fullName>
        <ecNumber evidence="4">4.6.1.1</ecNumber>
    </submittedName>
</protein>
<dbReference type="Gene3D" id="3.30.450.40">
    <property type="match status" value="1"/>
</dbReference>
<dbReference type="InterPro" id="IPR029016">
    <property type="entry name" value="GAF-like_dom_sf"/>
</dbReference>
<dbReference type="PROSITE" id="PS50125">
    <property type="entry name" value="GUANYLATE_CYCLASE_2"/>
    <property type="match status" value="1"/>
</dbReference>
<feature type="region of interest" description="Disordered" evidence="1">
    <location>
        <begin position="264"/>
        <end position="304"/>
    </location>
</feature>
<evidence type="ECO:0000313" key="5">
    <source>
        <dbReference type="Proteomes" id="UP000316213"/>
    </source>
</evidence>
<dbReference type="CDD" id="cd07302">
    <property type="entry name" value="CHD"/>
    <property type="match status" value="1"/>
</dbReference>
<dbReference type="SMART" id="SM00044">
    <property type="entry name" value="CYCc"/>
    <property type="match status" value="1"/>
</dbReference>
<feature type="domain" description="Ig-like" evidence="3">
    <location>
        <begin position="409"/>
        <end position="457"/>
    </location>
</feature>
<sequence length="695" mass="75706">MSTTTPRTPASPIRVKVTLKRGHKEFHIGESGLPLEIGRQSRGEDVSVLCTVQDHGNQFRIAIAEITVLSLPRHALRIEASQSGELVCVNLHSQSAFRVSHRSDPVMPGERVAFENQLIIALPEDFVVEINVVMTSRSGAGGDPSRTNEVAATTPFRTITRDELASSIDGGDFTMPLNPHASFARTFASDSNTERRQGAIDLVRQALAVVKKSAGSDEFFETAVHSVAKMIELDRAYVLIHEGGGAGVGGHWSVRASYLEKEQRRVPPANFGHRDGDSGDTAAASGPSSKHQVGMPDKDTAMPSGSRTLLQQVLKERQTIIYEPESYQHTVGSSIMLLDRAVAAPIFDDHGEVVGALYGDRTLGSAHADSPIDDLEAMLLEVMAGAVSAGMNRQRHEAIQNSMTQFFSPAITQRLLQNEDLLTGRDAEVSVLFCDIRGFSSISERVGPEKTIQWINDVFTKLSRCVVRTDGVLVNYIGDELVAMWGAPAEQPDHARRACEAACQMLQEIDPLRERWKAITPEKFGVGIGIHTGIARVGNTGSEVKFQYGPLGNTVNLASRVQNITKKFGITAIITEATRDALKAVVANESPASDCLEHLQTRRLATVRPLGITETVDLYQLQTGNDPTWQSMAQRYESALDLYHQSDLTGAARVLASLVHEHPDDTPSVVLLGRVVDAITSRSETINPVMEFKTK</sequence>
<dbReference type="GO" id="GO:0004016">
    <property type="term" value="F:adenylate cyclase activity"/>
    <property type="evidence" value="ECO:0007669"/>
    <property type="project" value="UniProtKB-EC"/>
</dbReference>
<feature type="domain" description="Guanylate cyclase" evidence="2">
    <location>
        <begin position="430"/>
        <end position="562"/>
    </location>
</feature>
<dbReference type="EMBL" id="SJPM01000019">
    <property type="protein sequence ID" value="TWT89298.1"/>
    <property type="molecule type" value="Genomic_DNA"/>
</dbReference>
<evidence type="ECO:0000259" key="2">
    <source>
        <dbReference type="PROSITE" id="PS50125"/>
    </source>
</evidence>
<keyword evidence="5" id="KW-1185">Reference proteome</keyword>
<accession>A0A5C5ZQG3</accession>
<dbReference type="GO" id="GO:0035556">
    <property type="term" value="P:intracellular signal transduction"/>
    <property type="evidence" value="ECO:0007669"/>
    <property type="project" value="InterPro"/>
</dbReference>
<dbReference type="GO" id="GO:0009190">
    <property type="term" value="P:cyclic nucleotide biosynthetic process"/>
    <property type="evidence" value="ECO:0007669"/>
    <property type="project" value="InterPro"/>
</dbReference>
<dbReference type="EC" id="4.6.1.1" evidence="4"/>
<gene>
    <name evidence="4" type="primary">cyaA_3</name>
    <name evidence="4" type="ORF">Pla100_56150</name>
</gene>
<dbReference type="SMART" id="SM00065">
    <property type="entry name" value="GAF"/>
    <property type="match status" value="1"/>
</dbReference>
<keyword evidence="4" id="KW-0456">Lyase</keyword>
<dbReference type="InterPro" id="IPR007110">
    <property type="entry name" value="Ig-like_dom"/>
</dbReference>
<evidence type="ECO:0000259" key="3">
    <source>
        <dbReference type="PROSITE" id="PS50835"/>
    </source>
</evidence>
<dbReference type="PANTHER" id="PTHR43081:SF1">
    <property type="entry name" value="ADENYLATE CYCLASE, TERMINAL-DIFFERENTIATION SPECIFIC"/>
    <property type="match status" value="1"/>
</dbReference>
<dbReference type="Pfam" id="PF00211">
    <property type="entry name" value="Guanylate_cyc"/>
    <property type="match status" value="1"/>
</dbReference>
<dbReference type="Proteomes" id="UP000316213">
    <property type="component" value="Unassembled WGS sequence"/>
</dbReference>
<dbReference type="InterPro" id="IPR003018">
    <property type="entry name" value="GAF"/>
</dbReference>
<comment type="caution">
    <text evidence="4">The sequence shown here is derived from an EMBL/GenBank/DDBJ whole genome shotgun (WGS) entry which is preliminary data.</text>
</comment>
<dbReference type="PANTHER" id="PTHR43081">
    <property type="entry name" value="ADENYLATE CYCLASE, TERMINAL-DIFFERENTIATION SPECIFIC-RELATED"/>
    <property type="match status" value="1"/>
</dbReference>
<dbReference type="Gene3D" id="3.30.70.1230">
    <property type="entry name" value="Nucleotide cyclase"/>
    <property type="match status" value="1"/>
</dbReference>
<dbReference type="AlphaFoldDB" id="A0A5C5ZQG3"/>
<dbReference type="SUPFAM" id="SSF55781">
    <property type="entry name" value="GAF domain-like"/>
    <property type="match status" value="1"/>
</dbReference>
<organism evidence="4 5">
    <name type="scientific">Neorhodopirellula pilleata</name>
    <dbReference type="NCBI Taxonomy" id="2714738"/>
    <lineage>
        <taxon>Bacteria</taxon>
        <taxon>Pseudomonadati</taxon>
        <taxon>Planctomycetota</taxon>
        <taxon>Planctomycetia</taxon>
        <taxon>Pirellulales</taxon>
        <taxon>Pirellulaceae</taxon>
        <taxon>Neorhodopirellula</taxon>
    </lineage>
</organism>
<dbReference type="OrthoDB" id="9806704at2"/>
<dbReference type="InterPro" id="IPR029787">
    <property type="entry name" value="Nucleotide_cyclase"/>
</dbReference>
<evidence type="ECO:0000256" key="1">
    <source>
        <dbReference type="SAM" id="MobiDB-lite"/>
    </source>
</evidence>